<dbReference type="AlphaFoldDB" id="A0A0T6B888"/>
<evidence type="ECO:0000313" key="7">
    <source>
        <dbReference type="Proteomes" id="UP000051574"/>
    </source>
</evidence>
<feature type="domain" description="PTHB1 C-terminal helix bundle" evidence="5">
    <location>
        <begin position="318"/>
        <end position="392"/>
    </location>
</feature>
<evidence type="ECO:0000256" key="1">
    <source>
        <dbReference type="SAM" id="Coils"/>
    </source>
</evidence>
<dbReference type="PANTHER" id="PTHR20991:SF0">
    <property type="entry name" value="PROTEIN PTHB1"/>
    <property type="match status" value="1"/>
</dbReference>
<keyword evidence="7" id="KW-1185">Reference proteome</keyword>
<dbReference type="InterPro" id="IPR026511">
    <property type="entry name" value="PTHB1"/>
</dbReference>
<dbReference type="InterPro" id="IPR055362">
    <property type="entry name" value="PTHB1_pf_dom"/>
</dbReference>
<name>A0A0T6B888_9SCAR</name>
<dbReference type="Proteomes" id="UP000051574">
    <property type="component" value="Unassembled WGS sequence"/>
</dbReference>
<dbReference type="Pfam" id="PF23337">
    <property type="entry name" value="PTHB1_pf"/>
    <property type="match status" value="1"/>
</dbReference>
<dbReference type="EMBL" id="LJIG01009267">
    <property type="protein sequence ID" value="KRT83422.1"/>
    <property type="molecule type" value="Genomic_DNA"/>
</dbReference>
<evidence type="ECO:0000259" key="5">
    <source>
        <dbReference type="Pfam" id="PF23339"/>
    </source>
</evidence>
<dbReference type="PANTHER" id="PTHR20991">
    <property type="entry name" value="PARATHYROID HORMONE-RESPONSIVE B1 GENE"/>
    <property type="match status" value="1"/>
</dbReference>
<dbReference type="GO" id="GO:0034464">
    <property type="term" value="C:BBSome"/>
    <property type="evidence" value="ECO:0007669"/>
    <property type="project" value="InterPro"/>
</dbReference>
<proteinExistence type="predicted"/>
<feature type="coiled-coil region" evidence="1">
    <location>
        <begin position="397"/>
        <end position="427"/>
    </location>
</feature>
<dbReference type="Pfam" id="PF23339">
    <property type="entry name" value="PTHB1_CtH"/>
    <property type="match status" value="1"/>
</dbReference>
<accession>A0A0T6B888</accession>
<evidence type="ECO:0000259" key="2">
    <source>
        <dbReference type="Pfam" id="PF14728"/>
    </source>
</evidence>
<sequence>MSITPQMENFVNNRVIEQPCCKVSVEIIPQAIFEEVHLSVTVQKPITVVPSSELYTNLTTTTSLICCIYIGASYAIPNLEIEVVASYITNLGVSRVCTKTATVPLHLVYETCPPLKDGQHRITLNLSENSVPLLELFPEFMGENSLSSASNAIGFKHFMVNSPAVTILVAKSYRRYRLQSDDIICLNLLVQEVTRRLKNNVNNANITISYTSQLPITDFLTYVKEHFETNQKVTNLQNELNVLSSQYRQIQKRLVVKFKQRNPTPLGNLDILLQTTYEDIINAITNLTEEKNQLLDSQIKLACVLNLIQCLLNLIDTNDKNMEAINATFLSRIYDYENQNWEDVIDAALCFLLRTSLAKSEKDKLRAPHTSFEEVKDIPKLEKHFTQVLERIAKGCAMDVEDEKDAIETVNEECQKETEEINDIGTEFAAASTRAISA</sequence>
<feature type="domain" description="PTHB1 platform" evidence="3">
    <location>
        <begin position="104"/>
        <end position="209"/>
    </location>
</feature>
<dbReference type="GO" id="GO:0060271">
    <property type="term" value="P:cilium assembly"/>
    <property type="evidence" value="ECO:0007669"/>
    <property type="project" value="TreeGrafter"/>
</dbReference>
<evidence type="ECO:0000259" key="4">
    <source>
        <dbReference type="Pfam" id="PF23338"/>
    </source>
</evidence>
<dbReference type="InterPro" id="IPR055363">
    <property type="entry name" value="PTHB1_hp_dom"/>
</dbReference>
<feature type="domain" description="PTHB1 hairpin" evidence="4">
    <location>
        <begin position="214"/>
        <end position="314"/>
    </location>
</feature>
<dbReference type="GO" id="GO:0016020">
    <property type="term" value="C:membrane"/>
    <property type="evidence" value="ECO:0007669"/>
    <property type="project" value="TreeGrafter"/>
</dbReference>
<dbReference type="Pfam" id="PF14728">
    <property type="entry name" value="PTHB1_GAE"/>
    <property type="match status" value="1"/>
</dbReference>
<feature type="domain" description="PTHB1 GAE" evidence="2">
    <location>
        <begin position="18"/>
        <end position="100"/>
    </location>
</feature>
<evidence type="ECO:0000259" key="3">
    <source>
        <dbReference type="Pfam" id="PF23337"/>
    </source>
</evidence>
<dbReference type="Pfam" id="PF23338">
    <property type="entry name" value="PTHB1_hp"/>
    <property type="match status" value="1"/>
</dbReference>
<evidence type="ECO:0000313" key="6">
    <source>
        <dbReference type="EMBL" id="KRT83422.1"/>
    </source>
</evidence>
<dbReference type="InterPro" id="IPR028074">
    <property type="entry name" value="PHTB1_GAE_dom"/>
</dbReference>
<keyword evidence="1" id="KW-0175">Coiled coil</keyword>
<comment type="caution">
    <text evidence="6">The sequence shown here is derived from an EMBL/GenBank/DDBJ whole genome shotgun (WGS) entry which is preliminary data.</text>
</comment>
<reference evidence="6 7" key="1">
    <citation type="submission" date="2015-09" db="EMBL/GenBank/DDBJ databases">
        <title>Draft genome of the scarab beetle Oryctes borbonicus.</title>
        <authorList>
            <person name="Meyer J.M."/>
            <person name="Markov G.V."/>
            <person name="Baskaran P."/>
            <person name="Herrmann M."/>
            <person name="Sommer R.J."/>
            <person name="Roedelsperger C."/>
        </authorList>
    </citation>
    <scope>NUCLEOTIDE SEQUENCE [LARGE SCALE GENOMIC DNA]</scope>
    <source>
        <strain evidence="6">OB123</strain>
        <tissue evidence="6">Whole animal</tissue>
    </source>
</reference>
<dbReference type="OrthoDB" id="10262646at2759"/>
<organism evidence="6 7">
    <name type="scientific">Oryctes borbonicus</name>
    <dbReference type="NCBI Taxonomy" id="1629725"/>
    <lineage>
        <taxon>Eukaryota</taxon>
        <taxon>Metazoa</taxon>
        <taxon>Ecdysozoa</taxon>
        <taxon>Arthropoda</taxon>
        <taxon>Hexapoda</taxon>
        <taxon>Insecta</taxon>
        <taxon>Pterygota</taxon>
        <taxon>Neoptera</taxon>
        <taxon>Endopterygota</taxon>
        <taxon>Coleoptera</taxon>
        <taxon>Polyphaga</taxon>
        <taxon>Scarabaeiformia</taxon>
        <taxon>Scarabaeidae</taxon>
        <taxon>Dynastinae</taxon>
        <taxon>Oryctes</taxon>
    </lineage>
</organism>
<gene>
    <name evidence="6" type="ORF">AMK59_4143</name>
</gene>
<dbReference type="InterPro" id="IPR055364">
    <property type="entry name" value="PTHB1_CtH_dom"/>
</dbReference>
<protein>
    <submittedName>
        <fullName evidence="6">Uncharacterized protein</fullName>
    </submittedName>
</protein>
<feature type="non-terminal residue" evidence="6">
    <location>
        <position position="438"/>
    </location>
</feature>